<name>A0A2S8FZZ5_9BACT</name>
<dbReference type="Gene3D" id="2.60.120.560">
    <property type="entry name" value="Exo-inulinase, domain 1"/>
    <property type="match status" value="1"/>
</dbReference>
<dbReference type="EMBL" id="PUHY01000005">
    <property type="protein sequence ID" value="PQO37765.1"/>
    <property type="molecule type" value="Genomic_DNA"/>
</dbReference>
<organism evidence="3 4">
    <name type="scientific">Blastopirellula marina</name>
    <dbReference type="NCBI Taxonomy" id="124"/>
    <lineage>
        <taxon>Bacteria</taxon>
        <taxon>Pseudomonadati</taxon>
        <taxon>Planctomycetota</taxon>
        <taxon>Planctomycetia</taxon>
        <taxon>Pirellulales</taxon>
        <taxon>Pirellulaceae</taxon>
        <taxon>Blastopirellula</taxon>
    </lineage>
</organism>
<evidence type="ECO:0000259" key="2">
    <source>
        <dbReference type="Pfam" id="PF06439"/>
    </source>
</evidence>
<sequence length="216" mass="24696">MRLFIFLILIVFCPWPAYADDWQPLFNGQDLTGWRANVDPKAFTVQDGILRVNASSQTRAHLFYVGQDDDDLEPFMNFELEAIARAEPNSNGGIFVHTDMSTRDAKLHLAKGYEVQLNSSLKEKRKTGSLYAIVDLDQSPVDETKWFRVRVVVQDKRITVHLDGNKVIDYTEPENVERPASRSGRRFSPDGGAIALQAHDPDSVWYFKEIRVKRLP</sequence>
<accession>A0A2S8FZZ5</accession>
<evidence type="ECO:0000256" key="1">
    <source>
        <dbReference type="SAM" id="SignalP"/>
    </source>
</evidence>
<dbReference type="InterPro" id="IPR013320">
    <property type="entry name" value="ConA-like_dom_sf"/>
</dbReference>
<feature type="chain" id="PRO_5015430019" evidence="1">
    <location>
        <begin position="20"/>
        <end position="216"/>
    </location>
</feature>
<reference evidence="3 4" key="1">
    <citation type="submission" date="2018-02" db="EMBL/GenBank/DDBJ databases">
        <title>Comparative genomes isolates from brazilian mangrove.</title>
        <authorList>
            <person name="Araujo J.E."/>
            <person name="Taketani R.G."/>
            <person name="Silva M.C.P."/>
            <person name="Loureco M.V."/>
            <person name="Andreote F.D."/>
        </authorList>
    </citation>
    <scope>NUCLEOTIDE SEQUENCE [LARGE SCALE GENOMIC DNA]</scope>
    <source>
        <strain evidence="3 4">Hex-1 MGV</strain>
    </source>
</reference>
<protein>
    <submittedName>
        <fullName evidence="3">DUF1080 domain-containing protein</fullName>
    </submittedName>
</protein>
<dbReference type="InterPro" id="IPR010496">
    <property type="entry name" value="AL/BT2_dom"/>
</dbReference>
<feature type="signal peptide" evidence="1">
    <location>
        <begin position="1"/>
        <end position="19"/>
    </location>
</feature>
<dbReference type="GO" id="GO:0016787">
    <property type="term" value="F:hydrolase activity"/>
    <property type="evidence" value="ECO:0007669"/>
    <property type="project" value="InterPro"/>
</dbReference>
<dbReference type="RefSeq" id="WP_105329014.1">
    <property type="nucleotide sequence ID" value="NZ_PUHY01000005.1"/>
</dbReference>
<evidence type="ECO:0000313" key="3">
    <source>
        <dbReference type="EMBL" id="PQO37765.1"/>
    </source>
</evidence>
<dbReference type="AlphaFoldDB" id="A0A2S8FZZ5"/>
<comment type="caution">
    <text evidence="3">The sequence shown here is derived from an EMBL/GenBank/DDBJ whole genome shotgun (WGS) entry which is preliminary data.</text>
</comment>
<proteinExistence type="predicted"/>
<dbReference type="Proteomes" id="UP000238322">
    <property type="component" value="Unassembled WGS sequence"/>
</dbReference>
<evidence type="ECO:0000313" key="4">
    <source>
        <dbReference type="Proteomes" id="UP000238322"/>
    </source>
</evidence>
<dbReference type="Pfam" id="PF06439">
    <property type="entry name" value="3keto-disac_hyd"/>
    <property type="match status" value="1"/>
</dbReference>
<feature type="domain" description="3-keto-alpha-glucoside-1,2-lyase/3-keto-2-hydroxy-glucal hydratase" evidence="2">
    <location>
        <begin position="21"/>
        <end position="213"/>
    </location>
</feature>
<dbReference type="SUPFAM" id="SSF49899">
    <property type="entry name" value="Concanavalin A-like lectins/glucanases"/>
    <property type="match status" value="1"/>
</dbReference>
<dbReference type="OrthoDB" id="242352at2"/>
<keyword evidence="1" id="KW-0732">Signal</keyword>
<gene>
    <name evidence="3" type="ORF">C5Y83_07420</name>
</gene>